<keyword evidence="3" id="KW-1185">Reference proteome</keyword>
<comment type="caution">
    <text evidence="2">The sequence shown here is derived from an EMBL/GenBank/DDBJ whole genome shotgun (WGS) entry which is preliminary data.</text>
</comment>
<dbReference type="Proteomes" id="UP000299102">
    <property type="component" value="Unassembled WGS sequence"/>
</dbReference>
<accession>A0A4C1SA09</accession>
<evidence type="ECO:0000313" key="3">
    <source>
        <dbReference type="Proteomes" id="UP000299102"/>
    </source>
</evidence>
<name>A0A4C1SA09_EUMVA</name>
<sequence length="95" mass="10947">MRQRSCSNGKPAPQTIAKPGSARNTLMLCHHRHDINGTGWTLLIMSFYRRTKPSTRSLLPTADETQARSRKKYGRNGSTERVWFFTMITPDHTHF</sequence>
<evidence type="ECO:0000256" key="1">
    <source>
        <dbReference type="SAM" id="MobiDB-lite"/>
    </source>
</evidence>
<organism evidence="2 3">
    <name type="scientific">Eumeta variegata</name>
    <name type="common">Bagworm moth</name>
    <name type="synonym">Eumeta japonica</name>
    <dbReference type="NCBI Taxonomy" id="151549"/>
    <lineage>
        <taxon>Eukaryota</taxon>
        <taxon>Metazoa</taxon>
        <taxon>Ecdysozoa</taxon>
        <taxon>Arthropoda</taxon>
        <taxon>Hexapoda</taxon>
        <taxon>Insecta</taxon>
        <taxon>Pterygota</taxon>
        <taxon>Neoptera</taxon>
        <taxon>Endopterygota</taxon>
        <taxon>Lepidoptera</taxon>
        <taxon>Glossata</taxon>
        <taxon>Ditrysia</taxon>
        <taxon>Tineoidea</taxon>
        <taxon>Psychidae</taxon>
        <taxon>Oiketicinae</taxon>
        <taxon>Eumeta</taxon>
    </lineage>
</organism>
<reference evidence="2 3" key="1">
    <citation type="journal article" date="2019" name="Commun. Biol.">
        <title>The bagworm genome reveals a unique fibroin gene that provides high tensile strength.</title>
        <authorList>
            <person name="Kono N."/>
            <person name="Nakamura H."/>
            <person name="Ohtoshi R."/>
            <person name="Tomita M."/>
            <person name="Numata K."/>
            <person name="Arakawa K."/>
        </authorList>
    </citation>
    <scope>NUCLEOTIDE SEQUENCE [LARGE SCALE GENOMIC DNA]</scope>
</reference>
<gene>
    <name evidence="2" type="ORF">EVAR_404_1</name>
</gene>
<evidence type="ECO:0000313" key="2">
    <source>
        <dbReference type="EMBL" id="GBO99052.1"/>
    </source>
</evidence>
<dbReference type="AlphaFoldDB" id="A0A4C1SA09"/>
<proteinExistence type="predicted"/>
<dbReference type="EMBL" id="BGZK01000002">
    <property type="protein sequence ID" value="GBO99052.1"/>
    <property type="molecule type" value="Genomic_DNA"/>
</dbReference>
<protein>
    <submittedName>
        <fullName evidence="2">Uncharacterized protein</fullName>
    </submittedName>
</protein>
<feature type="region of interest" description="Disordered" evidence="1">
    <location>
        <begin position="1"/>
        <end position="20"/>
    </location>
</feature>